<protein>
    <submittedName>
        <fullName evidence="3">Enzymatic polyprotein</fullName>
    </submittedName>
</protein>
<name>A0ABQ5KI81_9EUKA</name>
<accession>A0ABQ5KI81</accession>
<keyword evidence="4" id="KW-1185">Reference proteome</keyword>
<dbReference type="InterPro" id="IPR036397">
    <property type="entry name" value="RNaseH_sf"/>
</dbReference>
<dbReference type="Gene3D" id="3.30.420.10">
    <property type="entry name" value="Ribonuclease H-like superfamily/Ribonuclease H"/>
    <property type="match status" value="1"/>
</dbReference>
<dbReference type="InterPro" id="IPR050951">
    <property type="entry name" value="Retrovirus_Pol_polyprotein"/>
</dbReference>
<evidence type="ECO:0000313" key="3">
    <source>
        <dbReference type="EMBL" id="GKT32223.1"/>
    </source>
</evidence>
<dbReference type="Pfam" id="PF00665">
    <property type="entry name" value="rve"/>
    <property type="match status" value="1"/>
</dbReference>
<dbReference type="Proteomes" id="UP001057375">
    <property type="component" value="Unassembled WGS sequence"/>
</dbReference>
<proteinExistence type="predicted"/>
<evidence type="ECO:0000256" key="1">
    <source>
        <dbReference type="SAM" id="Coils"/>
    </source>
</evidence>
<organism evidence="3 4">
    <name type="scientific">Aduncisulcus paluster</name>
    <dbReference type="NCBI Taxonomy" id="2918883"/>
    <lineage>
        <taxon>Eukaryota</taxon>
        <taxon>Metamonada</taxon>
        <taxon>Carpediemonas-like organisms</taxon>
        <taxon>Aduncisulcus</taxon>
    </lineage>
</organism>
<dbReference type="Gene3D" id="1.10.340.70">
    <property type="match status" value="1"/>
</dbReference>
<dbReference type="InterPro" id="IPR001584">
    <property type="entry name" value="Integrase_cat-core"/>
</dbReference>
<evidence type="ECO:0000313" key="4">
    <source>
        <dbReference type="Proteomes" id="UP001057375"/>
    </source>
</evidence>
<dbReference type="SUPFAM" id="SSF53098">
    <property type="entry name" value="Ribonuclease H-like"/>
    <property type="match status" value="1"/>
</dbReference>
<dbReference type="PANTHER" id="PTHR37984:SF5">
    <property type="entry name" value="PROTEIN NYNRIN-LIKE"/>
    <property type="match status" value="1"/>
</dbReference>
<keyword evidence="1" id="KW-0175">Coiled coil</keyword>
<dbReference type="InterPro" id="IPR012337">
    <property type="entry name" value="RNaseH-like_sf"/>
</dbReference>
<evidence type="ECO:0000259" key="2">
    <source>
        <dbReference type="PROSITE" id="PS50994"/>
    </source>
</evidence>
<gene>
    <name evidence="3" type="ORF">ADUPG1_006420</name>
</gene>
<dbReference type="PROSITE" id="PS50994">
    <property type="entry name" value="INTEGRASE"/>
    <property type="match status" value="1"/>
</dbReference>
<dbReference type="PANTHER" id="PTHR37984">
    <property type="entry name" value="PROTEIN CBG26694"/>
    <property type="match status" value="1"/>
</dbReference>
<comment type="caution">
    <text evidence="3">The sequence shown here is derived from an EMBL/GenBank/DDBJ whole genome shotgun (WGS) entry which is preliminary data.</text>
</comment>
<feature type="domain" description="Integrase catalytic" evidence="2">
    <location>
        <begin position="93"/>
        <end position="262"/>
    </location>
</feature>
<sequence>MEIRHIPGKSNGFADFLSRVGAQDTVETCLMEVEKQNELEDDDKLIRDIHERLGHAGSGMIENYCKRKEIKIDNLKEKAKDVTRQCLKCQKLKSTKPHGHGTLRAFGTWLSVSVDIIGPCDIDEKDFRYLLVLVDDFTRFTLIAPLKSVTVDETIIILRKWFSMFGKPYTLRSDGGKQFTGGRMQEWLKENVIEQKTTLPYDHEANGRVERINREIRKIQRIWNMENDPDLEKLADLAMKTLNQRINSITRVQPFYGMFLREGELIETDSTEVQKVLVEKGLAKEDVTDKIMMSDDKREMSAIEPLKFEIGEKILLSKPKQGKKEKAPLNGPFIVKEKITENKYKVGPVKGGEEELIQ</sequence>
<reference evidence="3" key="1">
    <citation type="submission" date="2022-03" db="EMBL/GenBank/DDBJ databases">
        <title>Draft genome sequence of Aduncisulcus paluster, a free-living microaerophilic Fornicata.</title>
        <authorList>
            <person name="Yuyama I."/>
            <person name="Kume K."/>
            <person name="Tamura T."/>
            <person name="Inagaki Y."/>
            <person name="Hashimoto T."/>
        </authorList>
    </citation>
    <scope>NUCLEOTIDE SEQUENCE</scope>
    <source>
        <strain evidence="3">NY0171</strain>
    </source>
</reference>
<dbReference type="EMBL" id="BQXS01009956">
    <property type="protein sequence ID" value="GKT32223.1"/>
    <property type="molecule type" value="Genomic_DNA"/>
</dbReference>
<feature type="coiled-coil region" evidence="1">
    <location>
        <begin position="65"/>
        <end position="92"/>
    </location>
</feature>